<feature type="transmembrane region" description="Helical" evidence="6">
    <location>
        <begin position="246"/>
        <end position="265"/>
    </location>
</feature>
<evidence type="ECO:0000256" key="4">
    <source>
        <dbReference type="ARBA" id="ARBA00022989"/>
    </source>
</evidence>
<evidence type="ECO:0000256" key="3">
    <source>
        <dbReference type="ARBA" id="ARBA00022692"/>
    </source>
</evidence>
<evidence type="ECO:0000313" key="8">
    <source>
        <dbReference type="Proteomes" id="UP000887043"/>
    </source>
</evidence>
<evidence type="ECO:0000256" key="6">
    <source>
        <dbReference type="SAM" id="Phobius"/>
    </source>
</evidence>
<name>A0AA37HZP9_SEGBR</name>
<dbReference type="Proteomes" id="UP000887043">
    <property type="component" value="Unassembled WGS sequence"/>
</dbReference>
<dbReference type="NCBIfam" id="TIGR00374">
    <property type="entry name" value="flippase-like domain"/>
    <property type="match status" value="1"/>
</dbReference>
<proteinExistence type="predicted"/>
<dbReference type="InterPro" id="IPR022791">
    <property type="entry name" value="L-PG_synthase/AglD"/>
</dbReference>
<dbReference type="PANTHER" id="PTHR39087">
    <property type="entry name" value="UPF0104 MEMBRANE PROTEIN MJ1595"/>
    <property type="match status" value="1"/>
</dbReference>
<organism evidence="7 8">
    <name type="scientific">Segatella bryantii</name>
    <name type="common">Prevotella bryantii</name>
    <dbReference type="NCBI Taxonomy" id="77095"/>
    <lineage>
        <taxon>Bacteria</taxon>
        <taxon>Pseudomonadati</taxon>
        <taxon>Bacteroidota</taxon>
        <taxon>Bacteroidia</taxon>
        <taxon>Bacteroidales</taxon>
        <taxon>Prevotellaceae</taxon>
        <taxon>Segatella</taxon>
    </lineage>
</organism>
<comment type="caution">
    <text evidence="7">The sequence shown here is derived from an EMBL/GenBank/DDBJ whole genome shotgun (WGS) entry which is preliminary data.</text>
</comment>
<evidence type="ECO:0000256" key="5">
    <source>
        <dbReference type="ARBA" id="ARBA00023136"/>
    </source>
</evidence>
<keyword evidence="5 6" id="KW-0472">Membrane</keyword>
<feature type="transmembrane region" description="Helical" evidence="6">
    <location>
        <begin position="36"/>
        <end position="54"/>
    </location>
</feature>
<dbReference type="PANTHER" id="PTHR39087:SF2">
    <property type="entry name" value="UPF0104 MEMBRANE PROTEIN MJ1595"/>
    <property type="match status" value="1"/>
</dbReference>
<evidence type="ECO:0000256" key="2">
    <source>
        <dbReference type="ARBA" id="ARBA00022475"/>
    </source>
</evidence>
<accession>A0AA37HZP9</accession>
<keyword evidence="3 6" id="KW-0812">Transmembrane</keyword>
<keyword evidence="4 6" id="KW-1133">Transmembrane helix</keyword>
<dbReference type="GO" id="GO:0005886">
    <property type="term" value="C:plasma membrane"/>
    <property type="evidence" value="ECO:0007669"/>
    <property type="project" value="UniProtKB-SubCell"/>
</dbReference>
<dbReference type="AlphaFoldDB" id="A0AA37HZP9"/>
<comment type="subcellular location">
    <subcellularLocation>
        <location evidence="1">Cell membrane</location>
        <topology evidence="1">Multi-pass membrane protein</topology>
    </subcellularLocation>
</comment>
<keyword evidence="2" id="KW-1003">Cell membrane</keyword>
<dbReference type="EMBL" id="BPTR01000001">
    <property type="protein sequence ID" value="GJG26451.1"/>
    <property type="molecule type" value="Genomic_DNA"/>
</dbReference>
<evidence type="ECO:0000313" key="7">
    <source>
        <dbReference type="EMBL" id="GJG26451.1"/>
    </source>
</evidence>
<feature type="transmembrane region" description="Helical" evidence="6">
    <location>
        <begin position="74"/>
        <end position="91"/>
    </location>
</feature>
<sequence>MAIHTQKRIKKIGVDNFFSIPLHLLIMNTRNIANNIFKVALSLLLGGAILYWMYCDFDFKKVEQVLFHEMNWTWMLLSFPFGILAQMFRGWRWKQTLEPVNEQPRTSVCIDSIFLSYAVSLIIPRIGEFARCGVLKKKDNVSFSKAIGTVVTERGVDSLIVMLLTAITIIAEISVFKTFFNKTGTSMDSVFNKFTTTGYIVTAICGLAVIIMGLYLVSRLSIYNKVKNTFNGIWQGITSLKSVRNVPLFIFYSLAIWGSYFLHYYLTFFCFEATSHLSISCAMVTFIVGSIAVIVPTPNGAGPWHFAVKTMLILYGIQATDALYFVLIVHSVQTLLVAVLGIYSWLHLSFIKTIN</sequence>
<feature type="transmembrane region" description="Helical" evidence="6">
    <location>
        <begin position="277"/>
        <end position="301"/>
    </location>
</feature>
<dbReference type="Pfam" id="PF03706">
    <property type="entry name" value="LPG_synthase_TM"/>
    <property type="match status" value="1"/>
</dbReference>
<feature type="transmembrane region" description="Helical" evidence="6">
    <location>
        <begin position="322"/>
        <end position="346"/>
    </location>
</feature>
<gene>
    <name evidence="7" type="ORF">PRRU23_01510</name>
</gene>
<evidence type="ECO:0000256" key="1">
    <source>
        <dbReference type="ARBA" id="ARBA00004651"/>
    </source>
</evidence>
<feature type="transmembrane region" description="Helical" evidence="6">
    <location>
        <begin position="159"/>
        <end position="179"/>
    </location>
</feature>
<feature type="transmembrane region" description="Helical" evidence="6">
    <location>
        <begin position="199"/>
        <end position="217"/>
    </location>
</feature>
<reference evidence="7" key="1">
    <citation type="submission" date="2021-08" db="EMBL/GenBank/DDBJ databases">
        <title>Prevotella lacticifex sp. nov., isolated from rumen of cow.</title>
        <authorList>
            <person name="Shinkai T."/>
            <person name="Ikeyama N."/>
            <person name="Kumagai M."/>
            <person name="Ohmori H."/>
            <person name="Sakamoto M."/>
            <person name="Ohkuma M."/>
            <person name="Mitsumori M."/>
        </authorList>
    </citation>
    <scope>NUCLEOTIDE SEQUENCE</scope>
    <source>
        <strain evidence="7">DSM 11371</strain>
    </source>
</reference>
<protein>
    <submittedName>
        <fullName evidence="7">Dolichol-P-glucose synthetase</fullName>
    </submittedName>
</protein>